<dbReference type="PANTHER" id="PTHR10108">
    <property type="entry name" value="SAM-DEPENDENT METHYLTRANSFERASE"/>
    <property type="match status" value="1"/>
</dbReference>
<dbReference type="EMBL" id="GDJX01016714">
    <property type="protein sequence ID" value="JAT51222.1"/>
    <property type="molecule type" value="Transcribed_RNA"/>
</dbReference>
<dbReference type="GO" id="GO:0005802">
    <property type="term" value="C:trans-Golgi network"/>
    <property type="evidence" value="ECO:0007669"/>
    <property type="project" value="TreeGrafter"/>
</dbReference>
<evidence type="ECO:0000313" key="9">
    <source>
        <dbReference type="EMBL" id="JAT66543.1"/>
    </source>
</evidence>
<evidence type="ECO:0000256" key="4">
    <source>
        <dbReference type="ARBA" id="ARBA00022968"/>
    </source>
</evidence>
<evidence type="ECO:0000256" key="1">
    <source>
        <dbReference type="ARBA" id="ARBA00004606"/>
    </source>
</evidence>
<keyword evidence="4 6" id="KW-0812">Transmembrane</keyword>
<dbReference type="Pfam" id="PF03141">
    <property type="entry name" value="Methyltransf_29"/>
    <property type="match status" value="1"/>
</dbReference>
<dbReference type="GO" id="GO:0005768">
    <property type="term" value="C:endosome"/>
    <property type="evidence" value="ECO:0007669"/>
    <property type="project" value="TreeGrafter"/>
</dbReference>
<accession>A0A1D1Y9B4</accession>
<dbReference type="GO" id="GO:0008168">
    <property type="term" value="F:methyltransferase activity"/>
    <property type="evidence" value="ECO:0007669"/>
    <property type="project" value="UniProtKB-UniRule"/>
</dbReference>
<dbReference type="Gene3D" id="3.40.50.150">
    <property type="entry name" value="Vaccinia Virus protein VP39"/>
    <property type="match status" value="1"/>
</dbReference>
<keyword evidence="6" id="KW-0325">Glycoprotein</keyword>
<comment type="similarity">
    <text evidence="2 6">Belongs to the methyltransferase superfamily.</text>
</comment>
<keyword evidence="3 6" id="KW-0489">Methyltransferase</keyword>
<evidence type="ECO:0000256" key="7">
    <source>
        <dbReference type="SAM" id="MobiDB-lite"/>
    </source>
</evidence>
<evidence type="ECO:0000313" key="8">
    <source>
        <dbReference type="EMBL" id="JAT51222.1"/>
    </source>
</evidence>
<gene>
    <name evidence="8" type="primary">At1g19430_8</name>
    <name evidence="9" type="synonym">At1g19430_6</name>
    <name evidence="8" type="ORF">g.95588</name>
    <name evidence="9" type="ORF">g.95592</name>
</gene>
<evidence type="ECO:0000256" key="3">
    <source>
        <dbReference type="ARBA" id="ARBA00022603"/>
    </source>
</evidence>
<dbReference type="InterPro" id="IPR004159">
    <property type="entry name" value="Put_SAM_MeTrfase"/>
</dbReference>
<dbReference type="EMBL" id="GDJX01001393">
    <property type="protein sequence ID" value="JAT66543.1"/>
    <property type="molecule type" value="Transcribed_RNA"/>
</dbReference>
<dbReference type="AlphaFoldDB" id="A0A1D1Y9B4"/>
<feature type="compositionally biased region" description="Basic and acidic residues" evidence="7">
    <location>
        <begin position="189"/>
        <end position="201"/>
    </location>
</feature>
<protein>
    <recommendedName>
        <fullName evidence="6">Methyltransferase</fullName>
        <ecNumber evidence="6">2.1.1.-</ecNumber>
    </recommendedName>
</protein>
<dbReference type="PANTHER" id="PTHR10108:SF1102">
    <property type="entry name" value="METHYLTRANSFERASE PMT28-RELATED"/>
    <property type="match status" value="1"/>
</dbReference>
<evidence type="ECO:0000256" key="5">
    <source>
        <dbReference type="ARBA" id="ARBA00037847"/>
    </source>
</evidence>
<sequence length="725" mass="81116">MAAVKFLRSAKRPPLGFCAKVSLVVLLGLAFFVIWSTFSSSPSSVVSSRRNSFGDVEPEEVGLKESGAHSKPTASTPQTPTVTSPVAAAASGRSQEEEQKEEHSDEERSRKSDAEEVAAAGDEVKARKDDDAETAAATRKNVASKPESSEEEEEGGDKKGDMEIEEVAGEEGGIDGDLEEGVDVNAADEESKADETTDGKTKKIKKKKLGPLFDPRARYSWKSCGTRKGPNYIPCVDLEDAGSGKFQGHRHHERSCPRTPPMCLVPHPPGYRPPISWPDSQSQIFYRNVAHPKLSAYIKSHSYLRLAADLLLFPHNESVFQGGAAQYLDFIDEMVPDIEWGKTIRIVLDIGSTDASFGAALLEKEVLTLSLGLMDDQTDLAQLSLERGFPALVSNLRTRRLPFPSGVFDAIHCGECNIPWHSDGGKLLLEMNRILRPGGYFIMSFKHRDIEGEEGMSALTASICWNILAHKNDEDSDLGVKIYQRPSSNDIYELRRRNNPPLCKENEKQDAAWYTPMKTCLHTIPAAIEQRGTDWPEEWPKRLETFPEWLADSQERLIADAEHWKSVVNKSYLSGMGVDWPKVRNIMDMKAIYGGLAAALASQRVWVMNVVPVHAPNTLPVIFERGLLGIYHDWCEPFSTYPRSYDLLHADHLFARLKNRCKQPVNIVVEMDRILRPGGWVIVRDKLEILNPLEEIVRTLHWEIRMTYAQDKEGIICAQKTTWRP</sequence>
<name>A0A1D1Y9B4_9ARAE</name>
<feature type="compositionally biased region" description="Basic and acidic residues" evidence="7">
    <location>
        <begin position="94"/>
        <end position="114"/>
    </location>
</feature>
<dbReference type="SUPFAM" id="SSF53335">
    <property type="entry name" value="S-adenosyl-L-methionine-dependent methyltransferases"/>
    <property type="match status" value="2"/>
</dbReference>
<feature type="region of interest" description="Disordered" evidence="7">
    <location>
        <begin position="185"/>
        <end position="205"/>
    </location>
</feature>
<keyword evidence="4 6" id="KW-0735">Signal-anchor</keyword>
<dbReference type="InterPro" id="IPR029063">
    <property type="entry name" value="SAM-dependent_MTases_sf"/>
</dbReference>
<evidence type="ECO:0000256" key="6">
    <source>
        <dbReference type="RuleBase" id="RU366043"/>
    </source>
</evidence>
<organism evidence="8">
    <name type="scientific">Anthurium amnicola</name>
    <dbReference type="NCBI Taxonomy" id="1678845"/>
    <lineage>
        <taxon>Eukaryota</taxon>
        <taxon>Viridiplantae</taxon>
        <taxon>Streptophyta</taxon>
        <taxon>Embryophyta</taxon>
        <taxon>Tracheophyta</taxon>
        <taxon>Spermatophyta</taxon>
        <taxon>Magnoliopsida</taxon>
        <taxon>Liliopsida</taxon>
        <taxon>Araceae</taxon>
        <taxon>Pothoideae</taxon>
        <taxon>Potheae</taxon>
        <taxon>Anthurium</taxon>
    </lineage>
</organism>
<feature type="region of interest" description="Disordered" evidence="7">
    <location>
        <begin position="56"/>
        <end position="163"/>
    </location>
</feature>
<comment type="subcellular location">
    <subcellularLocation>
        <location evidence="5">Endomembrane system</location>
        <topology evidence="5">Single-pass membrane protein</topology>
    </subcellularLocation>
    <subcellularLocation>
        <location evidence="1 6">Membrane</location>
        <topology evidence="1 6">Single-pass type II membrane protein</topology>
    </subcellularLocation>
</comment>
<dbReference type="GO" id="GO:0032259">
    <property type="term" value="P:methylation"/>
    <property type="evidence" value="ECO:0007669"/>
    <property type="project" value="UniProtKB-KW"/>
</dbReference>
<feature type="compositionally biased region" description="Low complexity" evidence="7">
    <location>
        <begin position="72"/>
        <end position="93"/>
    </location>
</feature>
<evidence type="ECO:0000256" key="2">
    <source>
        <dbReference type="ARBA" id="ARBA00008361"/>
    </source>
</evidence>
<dbReference type="EC" id="2.1.1.-" evidence="6"/>
<dbReference type="GO" id="GO:0016020">
    <property type="term" value="C:membrane"/>
    <property type="evidence" value="ECO:0007669"/>
    <property type="project" value="UniProtKB-SubCell"/>
</dbReference>
<reference evidence="8" key="1">
    <citation type="submission" date="2015-07" db="EMBL/GenBank/DDBJ databases">
        <title>Transcriptome Assembly of Anthurium amnicola.</title>
        <authorList>
            <person name="Suzuki J."/>
        </authorList>
    </citation>
    <scope>NUCLEOTIDE SEQUENCE</scope>
</reference>
<proteinExistence type="inferred from homology"/>
<keyword evidence="6 8" id="KW-0808">Transferase</keyword>